<evidence type="ECO:0000313" key="1">
    <source>
        <dbReference type="EMBL" id="KYN18961.1"/>
    </source>
</evidence>
<keyword evidence="2" id="KW-1185">Reference proteome</keyword>
<gene>
    <name evidence="1" type="ORF">ALC57_08634</name>
</gene>
<reference evidence="1 2" key="1">
    <citation type="submission" date="2015-09" db="EMBL/GenBank/DDBJ databases">
        <title>Trachymyrmex cornetzi WGS genome.</title>
        <authorList>
            <person name="Nygaard S."/>
            <person name="Hu H."/>
            <person name="Boomsma J."/>
            <person name="Zhang G."/>
        </authorList>
    </citation>
    <scope>NUCLEOTIDE SEQUENCE [LARGE SCALE GENOMIC DNA]</scope>
    <source>
        <strain evidence="1">Tcor2-1</strain>
        <tissue evidence="1">Whole body</tissue>
    </source>
</reference>
<dbReference type="Proteomes" id="UP000078492">
    <property type="component" value="Unassembled WGS sequence"/>
</dbReference>
<evidence type="ECO:0000313" key="2">
    <source>
        <dbReference type="Proteomes" id="UP000078492"/>
    </source>
</evidence>
<dbReference type="EMBL" id="KQ979814">
    <property type="protein sequence ID" value="KYN18961.1"/>
    <property type="molecule type" value="Genomic_DNA"/>
</dbReference>
<name>A0A195E1I5_9HYME</name>
<dbReference type="AlphaFoldDB" id="A0A195E1I5"/>
<proteinExistence type="predicted"/>
<sequence>MELIPLCARRSWHSSDNIVEETSISCLDICQKCGEEGIEEMGLQMESSDERYKSPKIRIAVETTRIPANRYCFGTFSPHGGTIH</sequence>
<organism evidence="1 2">
    <name type="scientific">Trachymyrmex cornetzi</name>
    <dbReference type="NCBI Taxonomy" id="471704"/>
    <lineage>
        <taxon>Eukaryota</taxon>
        <taxon>Metazoa</taxon>
        <taxon>Ecdysozoa</taxon>
        <taxon>Arthropoda</taxon>
        <taxon>Hexapoda</taxon>
        <taxon>Insecta</taxon>
        <taxon>Pterygota</taxon>
        <taxon>Neoptera</taxon>
        <taxon>Endopterygota</taxon>
        <taxon>Hymenoptera</taxon>
        <taxon>Apocrita</taxon>
        <taxon>Aculeata</taxon>
        <taxon>Formicoidea</taxon>
        <taxon>Formicidae</taxon>
        <taxon>Myrmicinae</taxon>
        <taxon>Trachymyrmex</taxon>
    </lineage>
</organism>
<accession>A0A195E1I5</accession>
<protein>
    <submittedName>
        <fullName evidence="1">Uncharacterized protein</fullName>
    </submittedName>
</protein>